<evidence type="ECO:0000313" key="4">
    <source>
        <dbReference type="Proteomes" id="UP000198253"/>
    </source>
</evidence>
<dbReference type="AlphaFoldDB" id="A0A1C4U8U0"/>
<dbReference type="Proteomes" id="UP000198253">
    <property type="component" value="Chromosome I"/>
</dbReference>
<organism evidence="3 4">
    <name type="scientific">Micromonospora echinospora</name>
    <name type="common">Micromonospora purpurea</name>
    <dbReference type="NCBI Taxonomy" id="1877"/>
    <lineage>
        <taxon>Bacteria</taxon>
        <taxon>Bacillati</taxon>
        <taxon>Actinomycetota</taxon>
        <taxon>Actinomycetes</taxon>
        <taxon>Micromonosporales</taxon>
        <taxon>Micromonosporaceae</taxon>
        <taxon>Micromonospora</taxon>
    </lineage>
</organism>
<dbReference type="InParanoid" id="A0A1C4U8U0"/>
<dbReference type="InterPro" id="IPR054028">
    <property type="entry name" value="TarS/TarP_linker"/>
</dbReference>
<keyword evidence="3" id="KW-0808">Transferase</keyword>
<dbReference type="RefSeq" id="WP_088979859.1">
    <property type="nucleotide sequence ID" value="NZ_LT607413.1"/>
</dbReference>
<dbReference type="Gene3D" id="3.90.550.10">
    <property type="entry name" value="Spore Coat Polysaccharide Biosynthesis Protein SpsA, Chain A"/>
    <property type="match status" value="1"/>
</dbReference>
<name>A0A1C4U8U0_MICEC</name>
<evidence type="ECO:0000313" key="3">
    <source>
        <dbReference type="EMBL" id="SCE68076.1"/>
    </source>
</evidence>
<feature type="domain" description="Glycosyltransferase 2-like" evidence="1">
    <location>
        <begin position="7"/>
        <end position="129"/>
    </location>
</feature>
<dbReference type="Pfam" id="PF22181">
    <property type="entry name" value="TarS_linker"/>
    <property type="match status" value="1"/>
</dbReference>
<dbReference type="CDD" id="cd00761">
    <property type="entry name" value="Glyco_tranf_GTA_type"/>
    <property type="match status" value="1"/>
</dbReference>
<dbReference type="Pfam" id="PF00535">
    <property type="entry name" value="Glycos_transf_2"/>
    <property type="match status" value="1"/>
</dbReference>
<protein>
    <submittedName>
        <fullName evidence="3">Glycosyltransferase involved in cell wall bisynthesis</fullName>
    </submittedName>
</protein>
<dbReference type="InterPro" id="IPR001173">
    <property type="entry name" value="Glyco_trans_2-like"/>
</dbReference>
<dbReference type="SUPFAM" id="SSF53448">
    <property type="entry name" value="Nucleotide-diphospho-sugar transferases"/>
    <property type="match status" value="1"/>
</dbReference>
<evidence type="ECO:0000259" key="1">
    <source>
        <dbReference type="Pfam" id="PF00535"/>
    </source>
</evidence>
<proteinExistence type="predicted"/>
<evidence type="ECO:0000259" key="2">
    <source>
        <dbReference type="Pfam" id="PF22181"/>
    </source>
</evidence>
<dbReference type="OrthoDB" id="2676521at2"/>
<dbReference type="GO" id="GO:0016758">
    <property type="term" value="F:hexosyltransferase activity"/>
    <property type="evidence" value="ECO:0007669"/>
    <property type="project" value="UniProtKB-ARBA"/>
</dbReference>
<sequence>MTVPDVTVITAVYNTMPYLTRCLTSVLEQTIGLDRLEVVAVDDGSTDGSGRELDRFAKAYPGTVKVIHQPNSGGPANPSNRALEIATGRYVFFIGSDDYLGPEALERLVAAADRQDADVVLGRMVGVNSRYIHQAIFESSQSDVDLFTSPLPFSLSNTKLFRRELIERHKLRYPEDMPVGSDQPFTIEACYRARRISVLADYDYYFAVRRFNARNITYKSRHLERLHCAESIMNFVGGLIEAGPRRDAVLLRHFAWEVARLLENDFLGLDRPTQASVHAGVRSLAERYLTDTIRDQLGIEPRVRLALARHGELDDLLAVIRQDADHGNPPTVVEDDRWYAEYPGFRDPRLGIPDHWFEITGSAAEWIARLDTVQVTFEGSRTLVVTARSPRPDLPHLASALRVMAGDDVPAETTELVPDITGTTIRARILLPALLTDLAPGGKLRLIQARIDAFGTTGTAPLRGPRRAVPQRVVVRRGARLHVLTATVNHKGQLIVAVAPVTPRRVMARLRRRLPLGGK</sequence>
<dbReference type="InterPro" id="IPR029044">
    <property type="entry name" value="Nucleotide-diphossugar_trans"/>
</dbReference>
<dbReference type="EMBL" id="LT607413">
    <property type="protein sequence ID" value="SCE68076.1"/>
    <property type="molecule type" value="Genomic_DNA"/>
</dbReference>
<reference evidence="4" key="1">
    <citation type="submission" date="2016-06" db="EMBL/GenBank/DDBJ databases">
        <authorList>
            <person name="Varghese N."/>
            <person name="Submissions Spin"/>
        </authorList>
    </citation>
    <scope>NUCLEOTIDE SEQUENCE [LARGE SCALE GENOMIC DNA]</scope>
    <source>
        <strain evidence="4">DSM 43816</strain>
    </source>
</reference>
<feature type="domain" description="TarS/TarP linker" evidence="2">
    <location>
        <begin position="231"/>
        <end position="319"/>
    </location>
</feature>
<keyword evidence="4" id="KW-1185">Reference proteome</keyword>
<gene>
    <name evidence="3" type="ORF">GA0070618_0114</name>
</gene>
<dbReference type="PANTHER" id="PTHR22916:SF3">
    <property type="entry name" value="UDP-GLCNAC:BETAGAL BETA-1,3-N-ACETYLGLUCOSAMINYLTRANSFERASE-LIKE PROTEIN 1"/>
    <property type="match status" value="1"/>
</dbReference>
<dbReference type="PANTHER" id="PTHR22916">
    <property type="entry name" value="GLYCOSYLTRANSFERASE"/>
    <property type="match status" value="1"/>
</dbReference>
<accession>A0A1C4U8U0</accession>